<dbReference type="EMBL" id="CAJNOM010004334">
    <property type="protein sequence ID" value="CAF1654767.1"/>
    <property type="molecule type" value="Genomic_DNA"/>
</dbReference>
<protein>
    <submittedName>
        <fullName evidence="1">Uncharacterized protein</fullName>
    </submittedName>
</protein>
<accession>A0A815VRT1</accession>
<dbReference type="EMBL" id="CAJNOI010003963">
    <property type="protein sequence ID" value="CAF1533906.1"/>
    <property type="molecule type" value="Genomic_DNA"/>
</dbReference>
<reference evidence="1" key="1">
    <citation type="submission" date="2021-02" db="EMBL/GenBank/DDBJ databases">
        <authorList>
            <person name="Nowell W R."/>
        </authorList>
    </citation>
    <scope>NUCLEOTIDE SEQUENCE</scope>
</reference>
<dbReference type="Proteomes" id="UP000663877">
    <property type="component" value="Unassembled WGS sequence"/>
</dbReference>
<keyword evidence="3" id="KW-1185">Reference proteome</keyword>
<evidence type="ECO:0000313" key="3">
    <source>
        <dbReference type="Proteomes" id="UP000663832"/>
    </source>
</evidence>
<evidence type="ECO:0000313" key="4">
    <source>
        <dbReference type="Proteomes" id="UP000663877"/>
    </source>
</evidence>
<name>A0A815VRT1_9BILA</name>
<evidence type="ECO:0000313" key="2">
    <source>
        <dbReference type="EMBL" id="CAF1654767.1"/>
    </source>
</evidence>
<organism evidence="1 4">
    <name type="scientific">Adineta steineri</name>
    <dbReference type="NCBI Taxonomy" id="433720"/>
    <lineage>
        <taxon>Eukaryota</taxon>
        <taxon>Metazoa</taxon>
        <taxon>Spiralia</taxon>
        <taxon>Gnathifera</taxon>
        <taxon>Rotifera</taxon>
        <taxon>Eurotatoria</taxon>
        <taxon>Bdelloidea</taxon>
        <taxon>Adinetida</taxon>
        <taxon>Adinetidae</taxon>
        <taxon>Adineta</taxon>
    </lineage>
</organism>
<evidence type="ECO:0000313" key="1">
    <source>
        <dbReference type="EMBL" id="CAF1533906.1"/>
    </source>
</evidence>
<sequence length="253" mass="28718">MTFPLAANSLSLFGDSFYNVVKQFCGVEAVQLLKFQLIDTSMDLLEVDDIFSILQFESDQTATLKQILGVPCKDEFGNYSFFIMPGLRLKLNKFIHTLRSLLPSTDSSSTTKRFALPLTDGFPSTQYFSTNLLADLEMWYNQVDKASLLNLHVVQPVCPPSQTSPPSFILSCYGTSGKYTAQDILKRWFKIFDSCLEKNIRVLGFSTDCEPRSLNAMRNAMGFFSKSEVQFEEYPHHFKISFLKVGKLIRDLS</sequence>
<dbReference type="OrthoDB" id="10058213at2759"/>
<gene>
    <name evidence="1" type="ORF">BJG266_LOCUS45103</name>
    <name evidence="2" type="ORF">QVE165_LOCUS62085</name>
</gene>
<comment type="caution">
    <text evidence="1">The sequence shown here is derived from an EMBL/GenBank/DDBJ whole genome shotgun (WGS) entry which is preliminary data.</text>
</comment>
<proteinExistence type="predicted"/>
<dbReference type="AlphaFoldDB" id="A0A815VRT1"/>
<dbReference type="Proteomes" id="UP000663832">
    <property type="component" value="Unassembled WGS sequence"/>
</dbReference>